<proteinExistence type="predicted"/>
<name>A0A518K461_9BACT</name>
<dbReference type="KEGG" id="bmei:Spa11_07580"/>
<reference evidence="2 3" key="1">
    <citation type="submission" date="2019-02" db="EMBL/GenBank/DDBJ databases">
        <title>Deep-cultivation of Planctomycetes and their phenomic and genomic characterization uncovers novel biology.</title>
        <authorList>
            <person name="Wiegand S."/>
            <person name="Jogler M."/>
            <person name="Boedeker C."/>
            <person name="Pinto D."/>
            <person name="Vollmers J."/>
            <person name="Rivas-Marin E."/>
            <person name="Kohn T."/>
            <person name="Peeters S.H."/>
            <person name="Heuer A."/>
            <person name="Rast P."/>
            <person name="Oberbeckmann S."/>
            <person name="Bunk B."/>
            <person name="Jeske O."/>
            <person name="Meyerdierks A."/>
            <person name="Storesund J.E."/>
            <person name="Kallscheuer N."/>
            <person name="Luecker S."/>
            <person name="Lage O.M."/>
            <person name="Pohl T."/>
            <person name="Merkel B.J."/>
            <person name="Hornburger P."/>
            <person name="Mueller R.-W."/>
            <person name="Bruemmer F."/>
            <person name="Labrenz M."/>
            <person name="Spormann A.M."/>
            <person name="Op den Camp H."/>
            <person name="Overmann J."/>
            <person name="Amann R."/>
            <person name="Jetten M.S.M."/>
            <person name="Mascher T."/>
            <person name="Medema M.H."/>
            <person name="Devos D.P."/>
            <person name="Kaster A.-K."/>
            <person name="Ovreas L."/>
            <person name="Rohde M."/>
            <person name="Galperin M.Y."/>
            <person name="Jogler C."/>
        </authorList>
    </citation>
    <scope>NUCLEOTIDE SEQUENCE [LARGE SCALE GENOMIC DNA]</scope>
    <source>
        <strain evidence="2 3">Spa11</strain>
    </source>
</reference>
<evidence type="ECO:0000313" key="3">
    <source>
        <dbReference type="Proteomes" id="UP000316426"/>
    </source>
</evidence>
<feature type="transmembrane region" description="Helical" evidence="1">
    <location>
        <begin position="26"/>
        <end position="46"/>
    </location>
</feature>
<feature type="transmembrane region" description="Helical" evidence="1">
    <location>
        <begin position="118"/>
        <end position="139"/>
    </location>
</feature>
<keyword evidence="3" id="KW-1185">Reference proteome</keyword>
<dbReference type="RefSeq" id="WP_145108043.1">
    <property type="nucleotide sequence ID" value="NZ_CP036349.1"/>
</dbReference>
<sequence>MQDALPDARDDFAPEPPARLPLAGRIVGYLLLTIGLGAIIGAAYDLAFNDRIRLDLASILFAALGWRLLQRRKSAPGCAGMLITLSLIGSLLGIAVAMAIPLLPQNSIRVNGTSTTSLIPVVLVMVVWSIVMLWALRVLKRPDVKGYCNDDPRKWHARQFRLEHLIVATGIVAFAIGSSTLRSQLSATPFNSRYTTQYVTATAPPDQFIQYSMILTHPGTETRPIIHLCQVIRSDKETVLQSLSEENGSYFLEVDGERFPLSDTAQLHEVRDGKLVEIECDLTEADHADFLNTLDSREPNERGVEALKRFVEERAAGPAAE</sequence>
<keyword evidence="1" id="KW-0472">Membrane</keyword>
<feature type="transmembrane region" description="Helical" evidence="1">
    <location>
        <begin position="160"/>
        <end position="181"/>
    </location>
</feature>
<dbReference type="AlphaFoldDB" id="A0A518K461"/>
<accession>A0A518K461</accession>
<keyword evidence="1" id="KW-1133">Transmembrane helix</keyword>
<evidence type="ECO:0000256" key="1">
    <source>
        <dbReference type="SAM" id="Phobius"/>
    </source>
</evidence>
<keyword evidence="1" id="KW-0812">Transmembrane</keyword>
<gene>
    <name evidence="2" type="ORF">Spa11_07580</name>
</gene>
<evidence type="ECO:0000313" key="2">
    <source>
        <dbReference type="EMBL" id="QDV72579.1"/>
    </source>
</evidence>
<dbReference type="EMBL" id="CP036349">
    <property type="protein sequence ID" value="QDV72579.1"/>
    <property type="molecule type" value="Genomic_DNA"/>
</dbReference>
<organism evidence="2 3">
    <name type="scientific">Botrimarina mediterranea</name>
    <dbReference type="NCBI Taxonomy" id="2528022"/>
    <lineage>
        <taxon>Bacteria</taxon>
        <taxon>Pseudomonadati</taxon>
        <taxon>Planctomycetota</taxon>
        <taxon>Planctomycetia</taxon>
        <taxon>Pirellulales</taxon>
        <taxon>Lacipirellulaceae</taxon>
        <taxon>Botrimarina</taxon>
    </lineage>
</organism>
<protein>
    <submittedName>
        <fullName evidence="2">Uncharacterized protein</fullName>
    </submittedName>
</protein>
<dbReference type="Proteomes" id="UP000316426">
    <property type="component" value="Chromosome"/>
</dbReference>
<feature type="transmembrane region" description="Helical" evidence="1">
    <location>
        <begin position="81"/>
        <end position="103"/>
    </location>
</feature>